<name>A0ABV1RMX2_9ALTE</name>
<evidence type="ECO:0000313" key="2">
    <source>
        <dbReference type="Proteomes" id="UP001467690"/>
    </source>
</evidence>
<dbReference type="Proteomes" id="UP001467690">
    <property type="component" value="Unassembled WGS sequence"/>
</dbReference>
<reference evidence="1 2" key="1">
    <citation type="submission" date="2024-06" db="EMBL/GenBank/DDBJ databases">
        <authorList>
            <person name="Chen R.Y."/>
        </authorList>
    </citation>
    <scope>NUCLEOTIDE SEQUENCE [LARGE SCALE GENOMIC DNA]</scope>
    <source>
        <strain evidence="1 2">D2</strain>
    </source>
</reference>
<gene>
    <name evidence="1" type="ORF">ABS311_20605</name>
</gene>
<evidence type="ECO:0000313" key="1">
    <source>
        <dbReference type="EMBL" id="MER2494281.1"/>
    </source>
</evidence>
<protein>
    <submittedName>
        <fullName evidence="1">Pilus assembly protein PilP</fullName>
    </submittedName>
</protein>
<dbReference type="Gene3D" id="2.30.30.830">
    <property type="match status" value="1"/>
</dbReference>
<accession>A0ABV1RMX2</accession>
<dbReference type="EMBL" id="JBELOE010000287">
    <property type="protein sequence ID" value="MER2494281.1"/>
    <property type="molecule type" value="Genomic_DNA"/>
</dbReference>
<organism evidence="1 2">
    <name type="scientific">Catenovulum sediminis</name>
    <dbReference type="NCBI Taxonomy" id="1740262"/>
    <lineage>
        <taxon>Bacteria</taxon>
        <taxon>Pseudomonadati</taxon>
        <taxon>Pseudomonadota</taxon>
        <taxon>Gammaproteobacteria</taxon>
        <taxon>Alteromonadales</taxon>
        <taxon>Alteromonadaceae</taxon>
        <taxon>Catenovulum</taxon>
    </lineage>
</organism>
<dbReference type="PROSITE" id="PS51257">
    <property type="entry name" value="PROKAR_LIPOPROTEIN"/>
    <property type="match status" value="1"/>
</dbReference>
<dbReference type="Pfam" id="PF04351">
    <property type="entry name" value="PilP"/>
    <property type="match status" value="1"/>
</dbReference>
<dbReference type="PIRSF" id="PIRSF016481">
    <property type="entry name" value="Pilus_assembly_PilP"/>
    <property type="match status" value="1"/>
</dbReference>
<comment type="caution">
    <text evidence="1">The sequence shown here is derived from an EMBL/GenBank/DDBJ whole genome shotgun (WGS) entry which is preliminary data.</text>
</comment>
<keyword evidence="2" id="KW-1185">Reference proteome</keyword>
<sequence length="179" mass="20105">MNRVLSYICIIFLLSGCGSDITDLQAFTEQTKNTTQPSIEPIPKVEEFESFEYAASGMRSPFVEPEPELIQDKLSHNLDCMQPNFRRTKEPLEKFPLDNIQMRGTMGNKSNLFALASASDGSLYRLGIGNYMGLFHGRIVKITTEHIHLEEMVPDGTGCWEVRKAEITILDAETNLGSK</sequence>
<proteinExistence type="predicted"/>
<dbReference type="InterPro" id="IPR007446">
    <property type="entry name" value="PilP"/>
</dbReference>
<dbReference type="RefSeq" id="WP_350403286.1">
    <property type="nucleotide sequence ID" value="NZ_JBELOE010000287.1"/>
</dbReference>